<dbReference type="EMBL" id="LR746268">
    <property type="protein sequence ID" value="CAA7395966.1"/>
    <property type="molecule type" value="Genomic_DNA"/>
</dbReference>
<dbReference type="PANTHER" id="PTHR43899:SF13">
    <property type="entry name" value="RH59310P"/>
    <property type="match status" value="1"/>
</dbReference>
<dbReference type="OrthoDB" id="5545019at2759"/>
<gene>
    <name evidence="5" type="ORF">SI8410_05006629</name>
</gene>
<dbReference type="GO" id="GO:0045703">
    <property type="term" value="F:ketoreductase activity"/>
    <property type="evidence" value="ECO:0007669"/>
    <property type="project" value="TreeGrafter"/>
</dbReference>
<dbReference type="PANTHER" id="PTHR43899">
    <property type="entry name" value="RH59310P"/>
    <property type="match status" value="1"/>
</dbReference>
<evidence type="ECO:0000256" key="3">
    <source>
        <dbReference type="RuleBase" id="RU000363"/>
    </source>
</evidence>
<dbReference type="Proteomes" id="UP000663760">
    <property type="component" value="Chromosome 5"/>
</dbReference>
<dbReference type="InterPro" id="IPR002347">
    <property type="entry name" value="SDR_fam"/>
</dbReference>
<keyword evidence="4" id="KW-0472">Membrane</keyword>
<dbReference type="PRINTS" id="PR00081">
    <property type="entry name" value="GDHRDH"/>
</dbReference>
<dbReference type="GO" id="GO:0005783">
    <property type="term" value="C:endoplasmic reticulum"/>
    <property type="evidence" value="ECO:0007669"/>
    <property type="project" value="TreeGrafter"/>
</dbReference>
<sequence length="323" mass="36206">MEVCACLQYLRTQPVWLFALTAIGFLSLAKLGFASLRWTYVSFLRPGKDLKRRYGSWAVVTGSTDGIGKAFAFQFARVGLNLVLVGRNPEKLRETAAALREKYGKTQVETVVIDFTGDLNGGLARLKEKVERLDVGVLVNSAGASYPYARYFHEVDEELQRNLIKVNVEGVTKVIQAILPGMIKRKRGAIVNIGSGAAIVIPSDPLYAVYAATKAYVDQLSKCLYVEYQKSGIDVQCQVPLYVATKMASIRKSSFWVPSADTYARVALRWIGHDVRCTPYWPHSLLWCLISLLPECAVDRWRLNFCLKIRKKGMLKDAARKKE</sequence>
<comment type="similarity">
    <text evidence="1 3">Belongs to the short-chain dehydrogenases/reductases (SDR) family.</text>
</comment>
<dbReference type="Pfam" id="PF00106">
    <property type="entry name" value="adh_short"/>
    <property type="match status" value="1"/>
</dbReference>
<organism evidence="5 6">
    <name type="scientific">Spirodela intermedia</name>
    <name type="common">Intermediate duckweed</name>
    <dbReference type="NCBI Taxonomy" id="51605"/>
    <lineage>
        <taxon>Eukaryota</taxon>
        <taxon>Viridiplantae</taxon>
        <taxon>Streptophyta</taxon>
        <taxon>Embryophyta</taxon>
        <taxon>Tracheophyta</taxon>
        <taxon>Spermatophyta</taxon>
        <taxon>Magnoliopsida</taxon>
        <taxon>Liliopsida</taxon>
        <taxon>Araceae</taxon>
        <taxon>Lemnoideae</taxon>
        <taxon>Spirodela</taxon>
    </lineage>
</organism>
<evidence type="ECO:0000313" key="6">
    <source>
        <dbReference type="Proteomes" id="UP000663760"/>
    </source>
</evidence>
<dbReference type="InterPro" id="IPR036291">
    <property type="entry name" value="NAD(P)-bd_dom_sf"/>
</dbReference>
<protein>
    <submittedName>
        <fullName evidence="5">Uncharacterized protein</fullName>
    </submittedName>
</protein>
<dbReference type="PRINTS" id="PR00080">
    <property type="entry name" value="SDRFAMILY"/>
</dbReference>
<evidence type="ECO:0000256" key="1">
    <source>
        <dbReference type="ARBA" id="ARBA00006484"/>
    </source>
</evidence>
<keyword evidence="2" id="KW-0560">Oxidoreductase</keyword>
<feature type="transmembrane region" description="Helical" evidence="4">
    <location>
        <begin position="15"/>
        <end position="36"/>
    </location>
</feature>
<dbReference type="AlphaFoldDB" id="A0A7I8KFD0"/>
<reference evidence="5" key="1">
    <citation type="submission" date="2020-02" db="EMBL/GenBank/DDBJ databases">
        <authorList>
            <person name="Scholz U."/>
            <person name="Mascher M."/>
            <person name="Fiebig A."/>
        </authorList>
    </citation>
    <scope>NUCLEOTIDE SEQUENCE</scope>
</reference>
<proteinExistence type="inferred from homology"/>
<dbReference type="CDD" id="cd05356">
    <property type="entry name" value="17beta-HSD1_like_SDR_c"/>
    <property type="match status" value="1"/>
</dbReference>
<name>A0A7I8KFD0_SPIIN</name>
<keyword evidence="4" id="KW-0812">Transmembrane</keyword>
<evidence type="ECO:0000256" key="2">
    <source>
        <dbReference type="ARBA" id="ARBA00023002"/>
    </source>
</evidence>
<keyword evidence="6" id="KW-1185">Reference proteome</keyword>
<dbReference type="PIRSF" id="PIRSF000126">
    <property type="entry name" value="11-beta-HSD1"/>
    <property type="match status" value="1"/>
</dbReference>
<evidence type="ECO:0000313" key="5">
    <source>
        <dbReference type="EMBL" id="CAA7395966.1"/>
    </source>
</evidence>
<keyword evidence="4" id="KW-1133">Transmembrane helix</keyword>
<dbReference type="FunFam" id="3.40.50.720:FF:000341">
    <property type="entry name" value="very-long-chain 3-oxoacyl-CoA reductase 1"/>
    <property type="match status" value="1"/>
</dbReference>
<dbReference type="InterPro" id="IPR051019">
    <property type="entry name" value="VLCFA-Steroid_DH"/>
</dbReference>
<evidence type="ECO:0000256" key="4">
    <source>
        <dbReference type="SAM" id="Phobius"/>
    </source>
</evidence>
<dbReference type="SUPFAM" id="SSF51735">
    <property type="entry name" value="NAD(P)-binding Rossmann-fold domains"/>
    <property type="match status" value="1"/>
</dbReference>
<accession>A0A7I8KFD0</accession>
<dbReference type="Gene3D" id="3.40.50.720">
    <property type="entry name" value="NAD(P)-binding Rossmann-like Domain"/>
    <property type="match status" value="1"/>
</dbReference>